<sequence length="207" mass="22421">MKRKISFLVSLVLLLVVSLSSFASAAQEGPNPVNPETIQKIEEEMNAISPFVKETEEGLYFDEKAAREEGLSEELIKDTVRSFEIINEQSKLVHQKMNKDSMAIQSNCQGKNSIEDTWYGYIVYLDSCNATLLSNYLWGGVSASALGTFLKSKLGPISAKAVSVVVGAIMGIGAAAIGAANSWGTGVGIRCAESYISPDIPFFVWPQ</sequence>
<name>A0ABX8Y6F3_ANETH</name>
<dbReference type="EMBL" id="CP080764">
    <property type="protein sequence ID" value="QYY41252.1"/>
    <property type="molecule type" value="Genomic_DNA"/>
</dbReference>
<gene>
    <name evidence="2" type="ORF">K3F53_09810</name>
</gene>
<reference evidence="2 3" key="1">
    <citation type="submission" date="2021-08" db="EMBL/GenBank/DDBJ databases">
        <title>Complete genome sequence of the strain Aneurinibacillus thermoaerophilus CCM 8960.</title>
        <authorList>
            <person name="Musilova J."/>
            <person name="Kourilova X."/>
            <person name="Pernicova I."/>
            <person name="Bezdicek M."/>
            <person name="Lengerova M."/>
            <person name="Obruca S."/>
            <person name="Sedlar K."/>
        </authorList>
    </citation>
    <scope>NUCLEOTIDE SEQUENCE [LARGE SCALE GENOMIC DNA]</scope>
    <source>
        <strain evidence="2 3">CCM 8960</strain>
    </source>
</reference>
<evidence type="ECO:0000256" key="1">
    <source>
        <dbReference type="SAM" id="SignalP"/>
    </source>
</evidence>
<dbReference type="GeneID" id="97141663"/>
<organism evidence="2 3">
    <name type="scientific">Aneurinibacillus thermoaerophilus</name>
    <dbReference type="NCBI Taxonomy" id="143495"/>
    <lineage>
        <taxon>Bacteria</taxon>
        <taxon>Bacillati</taxon>
        <taxon>Bacillota</taxon>
        <taxon>Bacilli</taxon>
        <taxon>Bacillales</taxon>
        <taxon>Paenibacillaceae</taxon>
        <taxon>Aneurinibacillus group</taxon>
        <taxon>Aneurinibacillus</taxon>
    </lineage>
</organism>
<dbReference type="Proteomes" id="UP000826616">
    <property type="component" value="Chromosome"/>
</dbReference>
<keyword evidence="1" id="KW-0732">Signal</keyword>
<feature type="chain" id="PRO_5047270995" evidence="1">
    <location>
        <begin position="26"/>
        <end position="207"/>
    </location>
</feature>
<accession>A0ABX8Y6F3</accession>
<keyword evidence="3" id="KW-1185">Reference proteome</keyword>
<dbReference type="RefSeq" id="WP_220558917.1">
    <property type="nucleotide sequence ID" value="NZ_CP080764.1"/>
</dbReference>
<protein>
    <submittedName>
        <fullName evidence="2">Uncharacterized protein</fullName>
    </submittedName>
</protein>
<evidence type="ECO:0000313" key="3">
    <source>
        <dbReference type="Proteomes" id="UP000826616"/>
    </source>
</evidence>
<evidence type="ECO:0000313" key="2">
    <source>
        <dbReference type="EMBL" id="QYY41252.1"/>
    </source>
</evidence>
<feature type="signal peptide" evidence="1">
    <location>
        <begin position="1"/>
        <end position="25"/>
    </location>
</feature>
<proteinExistence type="predicted"/>